<keyword evidence="2" id="KW-0945">Host-virus interaction</keyword>
<dbReference type="InterPro" id="IPR005068">
    <property type="entry name" value="Phage_lambda_Stf-r2"/>
</dbReference>
<dbReference type="EMBL" id="JAQRFI010000011">
    <property type="protein sequence ID" value="MDC9589007.1"/>
    <property type="molecule type" value="Genomic_DNA"/>
</dbReference>
<evidence type="ECO:0000256" key="2">
    <source>
        <dbReference type="ARBA" id="ARBA00022581"/>
    </source>
</evidence>
<protein>
    <submittedName>
        <fullName evidence="4">Phage tail protein</fullName>
    </submittedName>
</protein>
<dbReference type="RefSeq" id="WP_273554341.1">
    <property type="nucleotide sequence ID" value="NZ_JAQRFI010000011.1"/>
</dbReference>
<dbReference type="Proteomes" id="UP001217178">
    <property type="component" value="Unassembled WGS sequence"/>
</dbReference>
<evidence type="ECO:0000313" key="4">
    <source>
        <dbReference type="EMBL" id="MDC9589007.1"/>
    </source>
</evidence>
<organism evidence="4 5">
    <name type="scientific">Xenorhabdus yunnanensis</name>
    <dbReference type="NCBI Taxonomy" id="3025878"/>
    <lineage>
        <taxon>Bacteria</taxon>
        <taxon>Pseudomonadati</taxon>
        <taxon>Pseudomonadota</taxon>
        <taxon>Gammaproteobacteria</taxon>
        <taxon>Enterobacterales</taxon>
        <taxon>Morganellaceae</taxon>
        <taxon>Xenorhabdus</taxon>
    </lineage>
</organism>
<dbReference type="PANTHER" id="PTHR35191">
    <property type="entry name" value="PROPHAGE SIDE TAIL FIBER PROTEIN HOMOLOG STFQ-RELATED"/>
    <property type="match status" value="1"/>
</dbReference>
<evidence type="ECO:0000259" key="3">
    <source>
        <dbReference type="Pfam" id="PF12571"/>
    </source>
</evidence>
<evidence type="ECO:0000256" key="1">
    <source>
        <dbReference type="ARBA" id="ARBA00004328"/>
    </source>
</evidence>
<sequence>MSTKYFALLTHTGTEKLKKAASSGTKLEITHMAVGDGGGSLPTPNAKQSCLINEKHRSELDALTIAPQKPHQIIAEQIIPEGEGNWWVREIGLFDKDGTLIAVGNCADLYKPESQEQTIRMALTIGDNSLAEWVRELISGLATRRYVRERIKEHAESRNHPDATLKERGFVALSNAVNSDSEAHAATPKAIKTAYELANKAYELATSISSTDKYVPLTRKVNGKELSKDIELTAADVNAYDKSQTDSLVDKATTLAHKAIDTANNKVPLTRKVNGKELVIDVELTALDVDAYSRKETDELIAPVEALAKTAEQLATTAIQDASNKVPVTRKVNDKELTTDIQLVAADVDTYNKGEIDERIGKVDKLAETANHNATTAIQEANSKVPLTRKVNDKELVADIRLTAADVDTYNKEEIDERIGKVDKLAETANHNATAAIQEANNRVPLTRKVNDKELITDIQLTAADIDAYSKEQTDGMLKDIKIQISDVNNLAETANTNAIKAINDASSKVPLSRKVNDKELTTDIRLTAADVDTYNKVEIDERIGKVDKLAETANHNATTAIQEANNKVPLSRKVNGKELITDIQLTAADVDTYNKVEIDERIGKVDKLAETANHNATTAIQEANNKVPLTRKVNGKELIADIQLTAADVDAYSKEEADAQLKDVRILADQAIQDAGNKVPLTRKVNGKELITDIQLTAADVDTYNKVEIDERIGKVDKLAETANHNATTAIQEANSKVPLTRKVNGKELIADIQLTAADVDAYSKEEADAQLKDVRILADQAIQDAGNKVPSTRKVNGKELLTDIELSAADIGTYNKVEIDDHIGKVDKLAETANHNATTAIQDANNKVPLTRKVNDKELIADIQLTAADVDSYNKKETDDLINGVKTQVNSVQQLANIASNNATTAIQEANSKVPLTRKVNGKELATDIQLTAADVDAYNKEETDGQIKDVRTLAEHADKKADQAIQDAGNKVPSTRKVNGKELLTDIELNAADVGTYNKVEIDDHIGKVDKLAETANSNANAAIQEANSKVPLTRKVNDKELSVDIRLTAADVDTYNKAEIDNRIGKVDKLAETANHNATTAIQDANNRVPSTRKVNDKELVADITLTAHDVDTYDRAHIDILIDEIKDHANTANNNADSKVPLTRTINGKALLSDIKLTASDMNAYTKGEVDLHIESVKQLANEANNNTDSRVPLTRTVNGKALLTDIKLTASDVGAYGKVEVDTRVGKAEKLANDANVNAIAAKADAENRLEKSKNGADILDKQAFVRNLGLGDLVGLGIESRRIMDEHTIIKIGEIFMINGLAVASEPIGELNQSMIGGVTYYTHFYKIKLPTTLPNGIISCQASIVGDAFDHQRPGYLADVKIQRDNSNGIGLSKDTLTISVTTPQTGWVPHFYYQVVGY</sequence>
<dbReference type="PANTHER" id="PTHR35191:SF1">
    <property type="entry name" value="PROPHAGE SIDE TAIL FIBER PROTEIN HOMOLOG STFQ-RELATED"/>
    <property type="match status" value="1"/>
</dbReference>
<dbReference type="Pfam" id="PF12571">
    <property type="entry name" value="Phage_tail_fib"/>
    <property type="match status" value="1"/>
</dbReference>
<evidence type="ECO:0000313" key="5">
    <source>
        <dbReference type="Proteomes" id="UP001217178"/>
    </source>
</evidence>
<name>A0ABT5LD35_9GAMM</name>
<comment type="caution">
    <text evidence="4">The sequence shown here is derived from an EMBL/GenBank/DDBJ whole genome shotgun (WGS) entry which is preliminary data.</text>
</comment>
<reference evidence="4 5" key="1">
    <citation type="submission" date="2023-02" db="EMBL/GenBank/DDBJ databases">
        <title>Entomopathogenic bacteria.</title>
        <authorList>
            <person name="Machado R.A."/>
        </authorList>
    </citation>
    <scope>NUCLEOTIDE SEQUENCE [LARGE SCALE GENOMIC DNA]</scope>
    <source>
        <strain evidence="4 5">XENO-10</strain>
    </source>
</reference>
<accession>A0ABT5LD35</accession>
<gene>
    <name evidence="4" type="ORF">PSI23_06660</name>
</gene>
<dbReference type="InterPro" id="IPR022225">
    <property type="entry name" value="Phage_tail_fibre_N"/>
</dbReference>
<feature type="domain" description="Phage tail fibre protein N-terminal" evidence="3">
    <location>
        <begin position="1"/>
        <end position="120"/>
    </location>
</feature>
<dbReference type="InterPro" id="IPR051934">
    <property type="entry name" value="Phage_Tail_Fiber_Structural"/>
</dbReference>
<dbReference type="Pfam" id="PF03406">
    <property type="entry name" value="Phage_fiber_2"/>
    <property type="match status" value="1"/>
</dbReference>
<keyword evidence="5" id="KW-1185">Reference proteome</keyword>
<proteinExistence type="predicted"/>
<comment type="subcellular location">
    <subcellularLocation>
        <location evidence="1">Virion</location>
    </subcellularLocation>
</comment>